<protein>
    <submittedName>
        <fullName evidence="2">Predicted protein</fullName>
    </submittedName>
</protein>
<accession>D2VPR7</accession>
<feature type="compositionally biased region" description="Basic and acidic residues" evidence="1">
    <location>
        <begin position="673"/>
        <end position="685"/>
    </location>
</feature>
<dbReference type="InParanoid" id="D2VPR7"/>
<reference evidence="2 3" key="1">
    <citation type="journal article" date="2010" name="Cell">
        <title>The genome of Naegleria gruberi illuminates early eukaryotic versatility.</title>
        <authorList>
            <person name="Fritz-Laylin L.K."/>
            <person name="Prochnik S.E."/>
            <person name="Ginger M.L."/>
            <person name="Dacks J.B."/>
            <person name="Carpenter M.L."/>
            <person name="Field M.C."/>
            <person name="Kuo A."/>
            <person name="Paredez A."/>
            <person name="Chapman J."/>
            <person name="Pham J."/>
            <person name="Shu S."/>
            <person name="Neupane R."/>
            <person name="Cipriano M."/>
            <person name="Mancuso J."/>
            <person name="Tu H."/>
            <person name="Salamov A."/>
            <person name="Lindquist E."/>
            <person name="Shapiro H."/>
            <person name="Lucas S."/>
            <person name="Grigoriev I.V."/>
            <person name="Cande W.Z."/>
            <person name="Fulton C."/>
            <person name="Rokhsar D.S."/>
            <person name="Dawson S.C."/>
        </authorList>
    </citation>
    <scope>NUCLEOTIDE SEQUENCE [LARGE SCALE GENOMIC DNA]</scope>
    <source>
        <strain evidence="2 3">NEG-M</strain>
    </source>
</reference>
<dbReference type="Gene3D" id="3.80.10.10">
    <property type="entry name" value="Ribonuclease Inhibitor"/>
    <property type="match status" value="1"/>
</dbReference>
<dbReference type="KEGG" id="ngr:NAEGRDRAFT_51290"/>
<dbReference type="SUPFAM" id="SSF52058">
    <property type="entry name" value="L domain-like"/>
    <property type="match status" value="1"/>
</dbReference>
<sequence length="797" mass="92935">MSQHKQQIKKRKYDNIAQEPLDVIEVDTDEFMLYEDRREEKSIEHQVFDYMTKVNSGLITLNSKLLSVDYSYMLNHCDMVDEFVDNIHLFLGHLGVLRKKLASERLNTDTISYIYQFLDSKMILCTCQYVSKIWRESLSKTSLYGTLSKKKSYLIRSMKNFKFANRITSLDINKPSLDSIKVLCKTKRLKGLENLSLTDLGVQSISQLCSTKRLKPKKLVLNSFFSGCVEKMLSSQMVSNLESLELLALSTTNNEWDNVKLSKLANLEVTGRNLINFNDRNIVCNLMAKCPLLKRVKLSYMTFFSVELQLPVLERLVLEDCEVTKSFLSQLVSSRFPNLKYLELKSITVKESNTDTKLDEPNPNCLIKELKIMSNIQNLALITKYCKNLKSLSLQRPLNWYHPPFDFSEYFSAECLYSLETLELIYFSLLFKPVMDQLFPNLKKLIYRGNEATEVALKLLENCTSLVDQQLQSKKMARTRNSTPINFYLVNLIELGEALKHATPNRVSGYCKQLLQSIENTIVYTQSFYSMKGFGISEFDDHLVLFDGDDNDDELIIVENNDQENEEDVEGENDEENEEDGEEGEKVIMAQLFGERNVPKLEKECFADYRMFSSFENVWTVLNQAFIHPVYLFRYVELCEFDTEVNDRVLLKVLSEEYQQYFSSETPRKKKKVSNDDDHNKEQNNEDDFNREVLEFIKKETSNLDWDEDLLGAYRKMMHKINPIDEDDRVGDGKPLDFSRLQHDKDMLFCILEYIGNVKTIFNFAISNHSFYEIFQNANKKNTLLKRIVKDWGLVFI</sequence>
<gene>
    <name evidence="2" type="ORF">NAEGRDRAFT_51290</name>
</gene>
<feature type="region of interest" description="Disordered" evidence="1">
    <location>
        <begin position="560"/>
        <end position="583"/>
    </location>
</feature>
<dbReference type="AlphaFoldDB" id="D2VPR7"/>
<keyword evidence="3" id="KW-1185">Reference proteome</keyword>
<feature type="region of interest" description="Disordered" evidence="1">
    <location>
        <begin position="665"/>
        <end position="685"/>
    </location>
</feature>
<evidence type="ECO:0000313" key="2">
    <source>
        <dbReference type="EMBL" id="EFC41251.1"/>
    </source>
</evidence>
<dbReference type="EMBL" id="GG738887">
    <property type="protein sequence ID" value="EFC41251.1"/>
    <property type="molecule type" value="Genomic_DNA"/>
</dbReference>
<name>D2VPR7_NAEGR</name>
<dbReference type="InterPro" id="IPR032675">
    <property type="entry name" value="LRR_dom_sf"/>
</dbReference>
<dbReference type="RefSeq" id="XP_002673995.1">
    <property type="nucleotide sequence ID" value="XM_002673949.1"/>
</dbReference>
<dbReference type="Proteomes" id="UP000006671">
    <property type="component" value="Unassembled WGS sequence"/>
</dbReference>
<organism evidence="3">
    <name type="scientific">Naegleria gruberi</name>
    <name type="common">Amoeba</name>
    <dbReference type="NCBI Taxonomy" id="5762"/>
    <lineage>
        <taxon>Eukaryota</taxon>
        <taxon>Discoba</taxon>
        <taxon>Heterolobosea</taxon>
        <taxon>Tetramitia</taxon>
        <taxon>Eutetramitia</taxon>
        <taxon>Vahlkampfiidae</taxon>
        <taxon>Naegleria</taxon>
    </lineage>
</organism>
<evidence type="ECO:0000313" key="3">
    <source>
        <dbReference type="Proteomes" id="UP000006671"/>
    </source>
</evidence>
<dbReference type="VEuPathDB" id="AmoebaDB:NAEGRDRAFT_51290"/>
<dbReference type="GeneID" id="8855033"/>
<evidence type="ECO:0000256" key="1">
    <source>
        <dbReference type="SAM" id="MobiDB-lite"/>
    </source>
</evidence>
<proteinExistence type="predicted"/>